<reference evidence="1" key="1">
    <citation type="journal article" date="2023" name="Science">
        <title>Genome structures resolve the early diversification of teleost fishes.</title>
        <authorList>
            <person name="Parey E."/>
            <person name="Louis A."/>
            <person name="Montfort J."/>
            <person name="Bouchez O."/>
            <person name="Roques C."/>
            <person name="Iampietro C."/>
            <person name="Lluch J."/>
            <person name="Castinel A."/>
            <person name="Donnadieu C."/>
            <person name="Desvignes T."/>
            <person name="Floi Bucao C."/>
            <person name="Jouanno E."/>
            <person name="Wen M."/>
            <person name="Mejri S."/>
            <person name="Dirks R."/>
            <person name="Jansen H."/>
            <person name="Henkel C."/>
            <person name="Chen W.J."/>
            <person name="Zahm M."/>
            <person name="Cabau C."/>
            <person name="Klopp C."/>
            <person name="Thompson A.W."/>
            <person name="Robinson-Rechavi M."/>
            <person name="Braasch I."/>
            <person name="Lecointre G."/>
            <person name="Bobe J."/>
            <person name="Postlethwait J.H."/>
            <person name="Berthelot C."/>
            <person name="Roest Crollius H."/>
            <person name="Guiguen Y."/>
        </authorList>
    </citation>
    <scope>NUCLEOTIDE SEQUENCE</scope>
    <source>
        <strain evidence="1">NC1722</strain>
    </source>
</reference>
<sequence length="98" mass="10803">MDAIWGIDPPLGQPKCRIQYDPRFDNAVPTSGKKNVHVLNNNSQTSPKPPAELGPGETRLISSAIMVATNLKKAKEQHNGEDCYSRAFLREHSHRAGP</sequence>
<keyword evidence="2" id="KW-1185">Reference proteome</keyword>
<gene>
    <name evidence="1" type="ORF">AAFF_G00268210</name>
</gene>
<dbReference type="AlphaFoldDB" id="A0AAD7SS01"/>
<name>A0AAD7SS01_9TELE</name>
<dbReference type="EMBL" id="JAINUG010000037">
    <property type="protein sequence ID" value="KAJ8407777.1"/>
    <property type="molecule type" value="Genomic_DNA"/>
</dbReference>
<comment type="caution">
    <text evidence="1">The sequence shown here is derived from an EMBL/GenBank/DDBJ whole genome shotgun (WGS) entry which is preliminary data.</text>
</comment>
<accession>A0AAD7SS01</accession>
<evidence type="ECO:0000313" key="1">
    <source>
        <dbReference type="EMBL" id="KAJ8407777.1"/>
    </source>
</evidence>
<proteinExistence type="predicted"/>
<evidence type="ECO:0000313" key="2">
    <source>
        <dbReference type="Proteomes" id="UP001221898"/>
    </source>
</evidence>
<protein>
    <submittedName>
        <fullName evidence="1">Uncharacterized protein</fullName>
    </submittedName>
</protein>
<organism evidence="1 2">
    <name type="scientific">Aldrovandia affinis</name>
    <dbReference type="NCBI Taxonomy" id="143900"/>
    <lineage>
        <taxon>Eukaryota</taxon>
        <taxon>Metazoa</taxon>
        <taxon>Chordata</taxon>
        <taxon>Craniata</taxon>
        <taxon>Vertebrata</taxon>
        <taxon>Euteleostomi</taxon>
        <taxon>Actinopterygii</taxon>
        <taxon>Neopterygii</taxon>
        <taxon>Teleostei</taxon>
        <taxon>Notacanthiformes</taxon>
        <taxon>Halosauridae</taxon>
        <taxon>Aldrovandia</taxon>
    </lineage>
</organism>
<dbReference type="Proteomes" id="UP001221898">
    <property type="component" value="Unassembled WGS sequence"/>
</dbReference>